<feature type="region of interest" description="Disordered" evidence="5">
    <location>
        <begin position="116"/>
        <end position="139"/>
    </location>
</feature>
<dbReference type="RefSeq" id="WP_009540939.1">
    <property type="nucleotide sequence ID" value="NZ_ANHY01000011.1"/>
</dbReference>
<feature type="signal peptide" evidence="6">
    <location>
        <begin position="1"/>
        <end position="29"/>
    </location>
</feature>
<proteinExistence type="predicted"/>
<evidence type="ECO:0000256" key="3">
    <source>
        <dbReference type="ARBA" id="ARBA00022989"/>
    </source>
</evidence>
<evidence type="ECO:0000313" key="8">
    <source>
        <dbReference type="EMBL" id="EKV29849.1"/>
    </source>
</evidence>
<feature type="compositionally biased region" description="Pro residues" evidence="5">
    <location>
        <begin position="122"/>
        <end position="132"/>
    </location>
</feature>
<evidence type="ECO:0000256" key="1">
    <source>
        <dbReference type="ARBA" id="ARBA00004167"/>
    </source>
</evidence>
<feature type="domain" description="Translocation and assembly module TamB C-terminal" evidence="7">
    <location>
        <begin position="1108"/>
        <end position="1457"/>
    </location>
</feature>
<dbReference type="eggNOG" id="COG2911">
    <property type="taxonomic scope" value="Bacteria"/>
</dbReference>
<organism evidence="8 9">
    <name type="scientific">Caenispirillum salinarum AK4</name>
    <dbReference type="NCBI Taxonomy" id="1238182"/>
    <lineage>
        <taxon>Bacteria</taxon>
        <taxon>Pseudomonadati</taxon>
        <taxon>Pseudomonadota</taxon>
        <taxon>Alphaproteobacteria</taxon>
        <taxon>Rhodospirillales</taxon>
        <taxon>Novispirillaceae</taxon>
        <taxon>Caenispirillum</taxon>
    </lineage>
</organism>
<sequence>MTPIPAVSAARRAATVLLLALMLSIGSGAGQDAGAQIFGTDWFKGKVENLLSGGGLEVEIGGLEGPLPGAVTLRDVTVSDPQGVFLRLPRATLDWSPLALVRGRFTIDELSSEGGELLRLPDLPPGEEPPPAEGTGDGFDLGVLERLRVDVLNLQRFRLAEPVLGEDMVLTAEGSLGPVEDGDGIRTDLVVERVDERGGRAAVSATISPGQELALDVQIAEPAGGIIARLADLPGLPPVQVALEGAGPAARWSGELSAVAEDLAQVEGDITLGLPAGGEWSAGADLAVSVTQNAPPTWQALVRESLALAVDARGTAEGTVTVSTLRAANDAFSLTGQNVALGPQGALDGTVTLSTDDADALTALVDLPFEAGTVTADLDGSLQAPQALVDATLRQVETGTGAIDTVEGRLQLRADGPPTAPDTPLTVSGGVTLLGLPEPAPDPRAEIAIDATLVPAENRLAVRLLQVESESFQADAQLTADVAELTAEGVVNVRSDNLETFGALAGLDVEGQGRIEVVLDRAAATGAVDGSARIALSDLQWGEATYAALLGDHLTVMADLSRTDEGAVRVGNLTIDSGGINGGGEAALPADMETIQAAFVLQVPELSAVAPDVAGGISVDGTVSGPLTAPDLDVVATSPALTASGQRLTDIRLQATAQGLDAAGAQGRLALTATGPDGAPVRINTTYTAPEWQRIILRDLGLRAAGLALDGGLTVALPPALGIEGTLSGGIANWSALSGLAGMEIDGSGSGLTLTFNDTGQGQRVAAQLSADRLALPAEDVRVRDLLLEARLGNLFTAPSVTADLTTDAGAAAGLSWNRAAVGLDGDLQAGTITASLQGPTELETQGRYNLQDDRLVLEGFRVQDDATGLGARLTQPATISFGGGDLGVSDLRLALDGRGMVAVDAALGPQRVALDLRVDGVPLETAEPFLGDGMVPTGVVDARIDIAGPPSNPTGTVTARIPDLAIPEAEIRGLSLDVTGDLRNERLELRAQLGGVRAEEAVATASIPVAFSPQGIPSLPETQPIEALVNWRGRLENIWPLVPVVGHRLYGEGFVRAGVTGTIEEPELAAEARITNGRYENLEYGTVLTNLRLEADRRPDGTVALTLTGDDAGRGTLRLDARADLTDEGGLVIDADGGFQRATLVRRDDLRATVSGDLGFQGPLDGGTFTADLTVNEGLLRLINTLGGGVTTLDVVEEGGEQAGLPVETDPEALQAAEAPVVIGLDISVTIPNQFYVRGRGLESEWSGALRITGTTNAPQMVGQIQVVRGQFDLVGNTFTFTEGEVDLTGGQRINPRLNIEAANETAGDVTAIIAVSGTARDPEIQLTSIPPLPEDEVMARVLFGAGLEDLGPVEALQAANAVRVLSGLGGGGPGITEVIASTIGVDTIRLAGGEDGPALEIGKYITEDVYVGVEQGVGAESTGVNVEVQLTPSISVEGRTSTRGSDVGVNWSRDY</sequence>
<dbReference type="STRING" id="1238182.C882_0280"/>
<evidence type="ECO:0000256" key="4">
    <source>
        <dbReference type="ARBA" id="ARBA00023136"/>
    </source>
</evidence>
<evidence type="ECO:0000256" key="5">
    <source>
        <dbReference type="SAM" id="MobiDB-lite"/>
    </source>
</evidence>
<dbReference type="GO" id="GO:0005886">
    <property type="term" value="C:plasma membrane"/>
    <property type="evidence" value="ECO:0007669"/>
    <property type="project" value="InterPro"/>
</dbReference>
<dbReference type="Proteomes" id="UP000009881">
    <property type="component" value="Unassembled WGS sequence"/>
</dbReference>
<accession>K9GYK3</accession>
<comment type="subcellular location">
    <subcellularLocation>
        <location evidence="1">Membrane</location>
        <topology evidence="1">Single-pass membrane protein</topology>
    </subcellularLocation>
</comment>
<keyword evidence="2" id="KW-0812">Transmembrane</keyword>
<dbReference type="EMBL" id="ANHY01000011">
    <property type="protein sequence ID" value="EKV29849.1"/>
    <property type="molecule type" value="Genomic_DNA"/>
</dbReference>
<keyword evidence="6" id="KW-0732">Signal</keyword>
<evidence type="ECO:0000256" key="6">
    <source>
        <dbReference type="SAM" id="SignalP"/>
    </source>
</evidence>
<evidence type="ECO:0000259" key="7">
    <source>
        <dbReference type="Pfam" id="PF04357"/>
    </source>
</evidence>
<evidence type="ECO:0000313" key="9">
    <source>
        <dbReference type="Proteomes" id="UP000009881"/>
    </source>
</evidence>
<name>K9GYK3_9PROT</name>
<keyword evidence="3" id="KW-1133">Transmembrane helix</keyword>
<dbReference type="GO" id="GO:0009306">
    <property type="term" value="P:protein secretion"/>
    <property type="evidence" value="ECO:0007669"/>
    <property type="project" value="InterPro"/>
</dbReference>
<comment type="caution">
    <text evidence="8">The sequence shown here is derived from an EMBL/GenBank/DDBJ whole genome shotgun (WGS) entry which is preliminary data.</text>
</comment>
<dbReference type="Pfam" id="PF04357">
    <property type="entry name" value="TamB"/>
    <property type="match status" value="1"/>
</dbReference>
<dbReference type="OrthoDB" id="7784409at2"/>
<feature type="chain" id="PRO_5003929824" description="Translocation and assembly module TamB C-terminal domain-containing protein" evidence="6">
    <location>
        <begin position="30"/>
        <end position="1457"/>
    </location>
</feature>
<keyword evidence="4" id="KW-0472">Membrane</keyword>
<dbReference type="InterPro" id="IPR007452">
    <property type="entry name" value="TamB_C"/>
</dbReference>
<protein>
    <recommendedName>
        <fullName evidence="7">Translocation and assembly module TamB C-terminal domain-containing protein</fullName>
    </recommendedName>
</protein>
<gene>
    <name evidence="8" type="ORF">C882_0280</name>
</gene>
<dbReference type="GO" id="GO:0097347">
    <property type="term" value="C:TAM protein secretion complex"/>
    <property type="evidence" value="ECO:0007669"/>
    <property type="project" value="TreeGrafter"/>
</dbReference>
<dbReference type="PANTHER" id="PTHR36985:SF1">
    <property type="entry name" value="TRANSLOCATION AND ASSEMBLY MODULE SUBUNIT TAMB"/>
    <property type="match status" value="1"/>
</dbReference>
<reference evidence="8 9" key="1">
    <citation type="journal article" date="2013" name="Genome Announc.">
        <title>Draft Genome Sequence of an Alphaproteobacterium, Caenispirillum salinarum AK4(T), Isolated from a Solar Saltern.</title>
        <authorList>
            <person name="Khatri I."/>
            <person name="Singh A."/>
            <person name="Korpole S."/>
            <person name="Pinnaka A.K."/>
            <person name="Subramanian S."/>
        </authorList>
    </citation>
    <scope>NUCLEOTIDE SEQUENCE [LARGE SCALE GENOMIC DNA]</scope>
    <source>
        <strain evidence="8 9">AK4</strain>
    </source>
</reference>
<keyword evidence="9" id="KW-1185">Reference proteome</keyword>
<evidence type="ECO:0000256" key="2">
    <source>
        <dbReference type="ARBA" id="ARBA00022692"/>
    </source>
</evidence>
<dbReference type="PANTHER" id="PTHR36985">
    <property type="entry name" value="TRANSLOCATION AND ASSEMBLY MODULE SUBUNIT TAMB"/>
    <property type="match status" value="1"/>
</dbReference>